<sequence>MIKLYTIGFTEKPAEKFFNLLKTAGVKKIIDTRINNVSQLAGFAKGSDLRFFAREIGNMSYEHNIDFAPTKELLTKYRDKKMSWEEYEVGYLNLLDIRRVAQKTNIEKLHEHCLLCSEHTPEKCHRRLLAEYLKHVKSDIEIIHLIK</sequence>
<reference evidence="2" key="1">
    <citation type="submission" date="2015-01" db="EMBL/GenBank/DDBJ databases">
        <title>Flavisolibacter sp./LCS9/ whole genome sequencing.</title>
        <authorList>
            <person name="Kim M.K."/>
            <person name="Srinivasan S."/>
            <person name="Lee J.-J."/>
        </authorList>
    </citation>
    <scope>NUCLEOTIDE SEQUENCE [LARGE SCALE GENOMIC DNA]</scope>
    <source>
        <strain evidence="2">LCS9</strain>
    </source>
</reference>
<dbReference type="PANTHER" id="PTHR39337:SF1">
    <property type="entry name" value="BLR5642 PROTEIN"/>
    <property type="match status" value="1"/>
</dbReference>
<proteinExistence type="predicted"/>
<name>A0A172TU65_9BACT</name>
<evidence type="ECO:0008006" key="3">
    <source>
        <dbReference type="Google" id="ProtNLM"/>
    </source>
</evidence>
<gene>
    <name evidence="1" type="ORF">SY85_09100</name>
</gene>
<organism evidence="1 2">
    <name type="scientific">Flavisolibacter tropicus</name>
    <dbReference type="NCBI Taxonomy" id="1492898"/>
    <lineage>
        <taxon>Bacteria</taxon>
        <taxon>Pseudomonadati</taxon>
        <taxon>Bacteroidota</taxon>
        <taxon>Chitinophagia</taxon>
        <taxon>Chitinophagales</taxon>
        <taxon>Chitinophagaceae</taxon>
        <taxon>Flavisolibacter</taxon>
    </lineage>
</organism>
<protein>
    <recommendedName>
        <fullName evidence="3">DUF488 domain-containing protein</fullName>
    </recommendedName>
</protein>
<keyword evidence="2" id="KW-1185">Reference proteome</keyword>
<dbReference type="PATRIC" id="fig|1492898.3.peg.1958"/>
<dbReference type="KEGG" id="fla:SY85_09100"/>
<dbReference type="STRING" id="1492898.SY85_09100"/>
<dbReference type="Pfam" id="PF04343">
    <property type="entry name" value="DUF488"/>
    <property type="match status" value="1"/>
</dbReference>
<evidence type="ECO:0000313" key="1">
    <source>
        <dbReference type="EMBL" id="ANE50635.1"/>
    </source>
</evidence>
<dbReference type="OrthoDB" id="9789109at2"/>
<accession>A0A172TU65</accession>
<dbReference type="RefSeq" id="WP_066403789.1">
    <property type="nucleotide sequence ID" value="NZ_CP011390.1"/>
</dbReference>
<dbReference type="Proteomes" id="UP000077177">
    <property type="component" value="Chromosome"/>
</dbReference>
<dbReference type="PANTHER" id="PTHR39337">
    <property type="entry name" value="BLR5642 PROTEIN"/>
    <property type="match status" value="1"/>
</dbReference>
<evidence type="ECO:0000313" key="2">
    <source>
        <dbReference type="Proteomes" id="UP000077177"/>
    </source>
</evidence>
<dbReference type="AlphaFoldDB" id="A0A172TU65"/>
<reference evidence="1 2" key="2">
    <citation type="journal article" date="2016" name="Int. J. Syst. Evol. Microbiol.">
        <title>Flavisolibacter tropicus sp. nov., isolated from tropical soil.</title>
        <authorList>
            <person name="Lee J.J."/>
            <person name="Kang M.S."/>
            <person name="Kim G.S."/>
            <person name="Lee C.S."/>
            <person name="Lim S."/>
            <person name="Lee J."/>
            <person name="Roh S.H."/>
            <person name="Kang H."/>
            <person name="Ha J.M."/>
            <person name="Bae S."/>
            <person name="Jung H.Y."/>
            <person name="Kim M.K."/>
        </authorList>
    </citation>
    <scope>NUCLEOTIDE SEQUENCE [LARGE SCALE GENOMIC DNA]</scope>
    <source>
        <strain evidence="1 2">LCS9</strain>
    </source>
</reference>
<dbReference type="InterPro" id="IPR007438">
    <property type="entry name" value="DUF488"/>
</dbReference>
<dbReference type="EMBL" id="CP011390">
    <property type="protein sequence ID" value="ANE50635.1"/>
    <property type="molecule type" value="Genomic_DNA"/>
</dbReference>